<organism evidence="1 2">
    <name type="scientific">Lasallia pustulata</name>
    <dbReference type="NCBI Taxonomy" id="136370"/>
    <lineage>
        <taxon>Eukaryota</taxon>
        <taxon>Fungi</taxon>
        <taxon>Dikarya</taxon>
        <taxon>Ascomycota</taxon>
        <taxon>Pezizomycotina</taxon>
        <taxon>Lecanoromycetes</taxon>
        <taxon>OSLEUM clade</taxon>
        <taxon>Umbilicariomycetidae</taxon>
        <taxon>Umbilicariales</taxon>
        <taxon>Umbilicariaceae</taxon>
        <taxon>Lasallia</taxon>
    </lineage>
</organism>
<sequence>MPTTIFSHHQILASNFSITMSFTAINIAPGLSDFAAAAAGNCGDPPPTKKPIGLRAQCDKEGSGSESGGDFVVVNTSGKRRGNRVGAHQCRHSKRAQRLLTEDASDSGDVCPEWCCDDESLPAYAQQARRCGHVIWAQPDHTLSGASACACCTSLWNPRGQCQAEPPAIAAPDSGSPGVVVPPAHNARGMGTRSWPLHQQSLPCPSPATTGTLYVPRSRSLTPEELVAAMAVLPESTAHALRLLNAHQSCRRHEYIEFIERHRIEEMGLEASSDGEDGSGTAGEEYIGGLGSNQIVFFQALNLFFHAS</sequence>
<comment type="caution">
    <text evidence="1">The sequence shown here is derived from an EMBL/GenBank/DDBJ whole genome shotgun (WGS) entry which is preliminary data.</text>
</comment>
<evidence type="ECO:0000313" key="1">
    <source>
        <dbReference type="EMBL" id="KAA6411806.1"/>
    </source>
</evidence>
<evidence type="ECO:0000313" key="2">
    <source>
        <dbReference type="Proteomes" id="UP000324767"/>
    </source>
</evidence>
<dbReference type="AlphaFoldDB" id="A0A5M8PSX6"/>
<dbReference type="EMBL" id="VXIT01000006">
    <property type="protein sequence ID" value="KAA6411806.1"/>
    <property type="molecule type" value="Genomic_DNA"/>
</dbReference>
<reference evidence="1 2" key="1">
    <citation type="submission" date="2019-09" db="EMBL/GenBank/DDBJ databases">
        <title>The hologenome of the rock-dwelling lichen Lasallia pustulata.</title>
        <authorList>
            <person name="Greshake Tzovaras B."/>
            <person name="Segers F."/>
            <person name="Bicker A."/>
            <person name="Dal Grande F."/>
            <person name="Otte J."/>
            <person name="Hankeln T."/>
            <person name="Schmitt I."/>
            <person name="Ebersberger I."/>
        </authorList>
    </citation>
    <scope>NUCLEOTIDE SEQUENCE [LARGE SCALE GENOMIC DNA]</scope>
    <source>
        <strain evidence="1">A1-1</strain>
    </source>
</reference>
<proteinExistence type="predicted"/>
<accession>A0A5M8PSX6</accession>
<protein>
    <submittedName>
        <fullName evidence="1">Uncharacterized protein</fullName>
    </submittedName>
</protein>
<dbReference type="Proteomes" id="UP000324767">
    <property type="component" value="Unassembled WGS sequence"/>
</dbReference>
<name>A0A5M8PSX6_9LECA</name>
<gene>
    <name evidence="1" type="ORF">FRX48_03956</name>
</gene>